<sequence length="246" mass="25974">MRTGGKLLIGFVGFVVIVGSCGQAEGDPATQPRTVSALPAAQPAALPTLHEATCHSHDIVYDGDDTCHPGGELVTVRRVVDGDSLETTDGRRVRLLGVDAPEADTCAGPGAAEHMRSLVEGDEVKLHAEPGVDVDQHGRFLRYVQYAATTDRDDQPLYAYDLGKSVVLAGWATPVASSDANASYEERLSGAQGIAQYRPEGVYAPPCGEPLVYGDDGDRVEVDVDVPNVDLPDGALTGGYCAHEWC</sequence>
<protein>
    <submittedName>
        <fullName evidence="2">Nuclease-like protein</fullName>
    </submittedName>
</protein>
<proteinExistence type="predicted"/>
<dbReference type="AlphaFoldDB" id="A0A543DIT9"/>
<evidence type="ECO:0000259" key="1">
    <source>
        <dbReference type="PROSITE" id="PS50830"/>
    </source>
</evidence>
<dbReference type="InterPro" id="IPR035437">
    <property type="entry name" value="SNase_OB-fold_sf"/>
</dbReference>
<comment type="caution">
    <text evidence="2">The sequence shown here is derived from an EMBL/GenBank/DDBJ whole genome shotgun (WGS) entry which is preliminary data.</text>
</comment>
<keyword evidence="3" id="KW-1185">Reference proteome</keyword>
<dbReference type="Pfam" id="PF00565">
    <property type="entry name" value="SNase"/>
    <property type="match status" value="1"/>
</dbReference>
<evidence type="ECO:0000313" key="2">
    <source>
        <dbReference type="EMBL" id="TQM09257.1"/>
    </source>
</evidence>
<gene>
    <name evidence="2" type="ORF">FB558_5009</name>
</gene>
<evidence type="ECO:0000313" key="3">
    <source>
        <dbReference type="Proteomes" id="UP000315677"/>
    </source>
</evidence>
<feature type="domain" description="TNase-like" evidence="1">
    <location>
        <begin position="70"/>
        <end position="205"/>
    </location>
</feature>
<accession>A0A543DIT9</accession>
<dbReference type="InterPro" id="IPR016071">
    <property type="entry name" value="Staphylococal_nuclease_OB-fold"/>
</dbReference>
<dbReference type="SMART" id="SM00318">
    <property type="entry name" value="SNc"/>
    <property type="match status" value="1"/>
</dbReference>
<dbReference type="Proteomes" id="UP000315677">
    <property type="component" value="Unassembled WGS sequence"/>
</dbReference>
<reference evidence="2 3" key="1">
    <citation type="submission" date="2019-06" db="EMBL/GenBank/DDBJ databases">
        <title>Sequencing the genomes of 1000 actinobacteria strains.</title>
        <authorList>
            <person name="Klenk H.-P."/>
        </authorList>
    </citation>
    <scope>NUCLEOTIDE SEQUENCE [LARGE SCALE GENOMIC DNA]</scope>
    <source>
        <strain evidence="2 3">DSM 45301</strain>
    </source>
</reference>
<name>A0A543DIT9_9PSEU</name>
<dbReference type="SUPFAM" id="SSF50199">
    <property type="entry name" value="Staphylococcal nuclease"/>
    <property type="match status" value="1"/>
</dbReference>
<dbReference type="PROSITE" id="PS50830">
    <property type="entry name" value="TNASE_3"/>
    <property type="match status" value="1"/>
</dbReference>
<dbReference type="EMBL" id="VFPA01000003">
    <property type="protein sequence ID" value="TQM09257.1"/>
    <property type="molecule type" value="Genomic_DNA"/>
</dbReference>
<organism evidence="2 3">
    <name type="scientific">Pseudonocardia kunmingensis</name>
    <dbReference type="NCBI Taxonomy" id="630975"/>
    <lineage>
        <taxon>Bacteria</taxon>
        <taxon>Bacillati</taxon>
        <taxon>Actinomycetota</taxon>
        <taxon>Actinomycetes</taxon>
        <taxon>Pseudonocardiales</taxon>
        <taxon>Pseudonocardiaceae</taxon>
        <taxon>Pseudonocardia</taxon>
    </lineage>
</organism>
<dbReference type="RefSeq" id="WP_170231514.1">
    <property type="nucleotide sequence ID" value="NZ_VFPA01000003.1"/>
</dbReference>
<dbReference type="Gene3D" id="2.40.50.90">
    <property type="match status" value="1"/>
</dbReference>
<dbReference type="PROSITE" id="PS51257">
    <property type="entry name" value="PROKAR_LIPOPROTEIN"/>
    <property type="match status" value="1"/>
</dbReference>